<evidence type="ECO:0000256" key="1">
    <source>
        <dbReference type="SAM" id="Phobius"/>
    </source>
</evidence>
<dbReference type="EMBL" id="BAAAYU010000005">
    <property type="protein sequence ID" value="GAA3639022.1"/>
    <property type="molecule type" value="Genomic_DNA"/>
</dbReference>
<dbReference type="RefSeq" id="WP_344738689.1">
    <property type="nucleotide sequence ID" value="NZ_BAAAYU010000005.1"/>
</dbReference>
<keyword evidence="1" id="KW-0472">Membrane</keyword>
<evidence type="ECO:0000313" key="2">
    <source>
        <dbReference type="EMBL" id="GAA3639022.1"/>
    </source>
</evidence>
<keyword evidence="1" id="KW-1133">Transmembrane helix</keyword>
<evidence type="ECO:0000313" key="3">
    <source>
        <dbReference type="Proteomes" id="UP001501697"/>
    </source>
</evidence>
<gene>
    <name evidence="2" type="ORF">GCM10022200_23020</name>
</gene>
<keyword evidence="3" id="KW-1185">Reference proteome</keyword>
<feature type="transmembrane region" description="Helical" evidence="1">
    <location>
        <begin position="67"/>
        <end position="87"/>
    </location>
</feature>
<sequence length="92" mass="9531">MNSEAPVPVPRTGVPLGIDDPVERARAELKAALAAIEQKANFPRRIAQRIDATIDAAQSFTKQSPGVAIAAVVVVAGAVGAGVWAAVRAYVR</sequence>
<keyword evidence="1" id="KW-0812">Transmembrane</keyword>
<accession>A0ABP7ARJ3</accession>
<organism evidence="2 3">
    <name type="scientific">Microbacterium awajiense</name>
    <dbReference type="NCBI Taxonomy" id="415214"/>
    <lineage>
        <taxon>Bacteria</taxon>
        <taxon>Bacillati</taxon>
        <taxon>Actinomycetota</taxon>
        <taxon>Actinomycetes</taxon>
        <taxon>Micrococcales</taxon>
        <taxon>Microbacteriaceae</taxon>
        <taxon>Microbacterium</taxon>
    </lineage>
</organism>
<proteinExistence type="predicted"/>
<protein>
    <recommendedName>
        <fullName evidence="4">DUF3618 domain-containing protein</fullName>
    </recommendedName>
</protein>
<dbReference type="Proteomes" id="UP001501697">
    <property type="component" value="Unassembled WGS sequence"/>
</dbReference>
<reference evidence="3" key="1">
    <citation type="journal article" date="2019" name="Int. J. Syst. Evol. Microbiol.">
        <title>The Global Catalogue of Microorganisms (GCM) 10K type strain sequencing project: providing services to taxonomists for standard genome sequencing and annotation.</title>
        <authorList>
            <consortium name="The Broad Institute Genomics Platform"/>
            <consortium name="The Broad Institute Genome Sequencing Center for Infectious Disease"/>
            <person name="Wu L."/>
            <person name="Ma J."/>
        </authorList>
    </citation>
    <scope>NUCLEOTIDE SEQUENCE [LARGE SCALE GENOMIC DNA]</scope>
    <source>
        <strain evidence="3">JCM 16544</strain>
    </source>
</reference>
<evidence type="ECO:0008006" key="4">
    <source>
        <dbReference type="Google" id="ProtNLM"/>
    </source>
</evidence>
<comment type="caution">
    <text evidence="2">The sequence shown here is derived from an EMBL/GenBank/DDBJ whole genome shotgun (WGS) entry which is preliminary data.</text>
</comment>
<name>A0ABP7ARJ3_9MICO</name>